<organism evidence="2 3">
    <name type="scientific">Symbiodinium pilosum</name>
    <name type="common">Dinoflagellate</name>
    <dbReference type="NCBI Taxonomy" id="2952"/>
    <lineage>
        <taxon>Eukaryota</taxon>
        <taxon>Sar</taxon>
        <taxon>Alveolata</taxon>
        <taxon>Dinophyceae</taxon>
        <taxon>Suessiales</taxon>
        <taxon>Symbiodiniaceae</taxon>
        <taxon>Symbiodinium</taxon>
    </lineage>
</organism>
<dbReference type="OrthoDB" id="425374at2759"/>
<dbReference type="EMBL" id="CAJNIZ010007947">
    <property type="protein sequence ID" value="CAE7262711.1"/>
    <property type="molecule type" value="Genomic_DNA"/>
</dbReference>
<feature type="compositionally biased region" description="Polar residues" evidence="1">
    <location>
        <begin position="329"/>
        <end position="346"/>
    </location>
</feature>
<name>A0A812ME51_SYMPI</name>
<sequence length="754" mass="82692">MQTYPEKVYDVTNCVEAYGASWLGIFTRKTLELQSEEIVLKTQNCCVSAVQRRPYAQLNVLEHRSTCFGLANGINSDLAPMDDDGNGGIVPGCGCDAVYVQEIVREMNLRKEGRGKVAQMRQQKCMLEKITQLSLKVPMLLKTLGVEYPPSDATLRRVFPEGAPEMRPLAKVIGMEPLPEFGSSEYDVTHCCQNIACTSRLLELGPDEATITTRQSLTGSVMTAKVPYANIESVDAKNACCCLSMLTAGELTQPPGKEIDEGISPGCGCNGPLVEQIRADLQARVDVRGNLGQIKQLEKMMLKFHDVAAQLPLILDKVGADTSYPPKQETMTSIYGSSGPDLSQRSAAPHATASEQFETKEYDVQNQTQNICDLICTLGIAGCSTHTLTLEPEQAVTRRSNKCFNSVDRKPYAQLGSVDEKVCCCIHSVNGLAPGCCGDPVLVKEIAEEMQARKVGRGNIAQLRNQENTMIKALETDVRTDVFMHKKGMEYPPSQQTLHAVYGPSVPKLPPDEPVHLNASEQLETKNYLITSACDQYCCCGTTTMELNDEEAIFRYNNCLCSDTRREPYAQLGSVEPMSQCMGQCSSVHTDQNHICPGCGCDHTLVNDVATELQNRKVKRGNIAQIRLQENLILEVIKLGIKYDMILHKEGIQYPPDQEKMKLIFGEGAAMPDLDAPAAPRRASRSFMQVVVPAGLRAGDAFQVTSPLGGQFEVTVPEGAVEGQSIQVEIPRVEPAQETELAPPPRHSHFDIAR</sequence>
<comment type="caution">
    <text evidence="2">The sequence shown here is derived from an EMBL/GenBank/DDBJ whole genome shotgun (WGS) entry which is preliminary data.</text>
</comment>
<dbReference type="AlphaFoldDB" id="A0A812ME51"/>
<keyword evidence="3" id="KW-1185">Reference proteome</keyword>
<reference evidence="2" key="1">
    <citation type="submission" date="2021-02" db="EMBL/GenBank/DDBJ databases">
        <authorList>
            <person name="Dougan E. K."/>
            <person name="Rhodes N."/>
            <person name="Thang M."/>
            <person name="Chan C."/>
        </authorList>
    </citation>
    <scope>NUCLEOTIDE SEQUENCE</scope>
</reference>
<evidence type="ECO:0000313" key="2">
    <source>
        <dbReference type="EMBL" id="CAE7262711.1"/>
    </source>
</evidence>
<feature type="region of interest" description="Disordered" evidence="1">
    <location>
        <begin position="329"/>
        <end position="353"/>
    </location>
</feature>
<evidence type="ECO:0000256" key="1">
    <source>
        <dbReference type="SAM" id="MobiDB-lite"/>
    </source>
</evidence>
<gene>
    <name evidence="2" type="ORF">SPIL2461_LOCUS5558</name>
</gene>
<proteinExistence type="predicted"/>
<feature type="region of interest" description="Disordered" evidence="1">
    <location>
        <begin position="733"/>
        <end position="754"/>
    </location>
</feature>
<protein>
    <submittedName>
        <fullName evidence="2">Uncharacterized protein</fullName>
    </submittedName>
</protein>
<dbReference type="Proteomes" id="UP000649617">
    <property type="component" value="Unassembled WGS sequence"/>
</dbReference>
<evidence type="ECO:0000313" key="3">
    <source>
        <dbReference type="Proteomes" id="UP000649617"/>
    </source>
</evidence>
<accession>A0A812ME51</accession>